<dbReference type="OrthoDB" id="8898434at2759"/>
<accession>A0A8T2JCQ2</accession>
<comment type="caution">
    <text evidence="1">The sequence shown here is derived from an EMBL/GenBank/DDBJ whole genome shotgun (WGS) entry which is preliminary data.</text>
</comment>
<dbReference type="EMBL" id="JAACNH010000006">
    <property type="protein sequence ID" value="KAG8441347.1"/>
    <property type="molecule type" value="Genomic_DNA"/>
</dbReference>
<keyword evidence="2" id="KW-1185">Reference proteome</keyword>
<organism evidence="1 2">
    <name type="scientific">Hymenochirus boettgeri</name>
    <name type="common">Congo dwarf clawed frog</name>
    <dbReference type="NCBI Taxonomy" id="247094"/>
    <lineage>
        <taxon>Eukaryota</taxon>
        <taxon>Metazoa</taxon>
        <taxon>Chordata</taxon>
        <taxon>Craniata</taxon>
        <taxon>Vertebrata</taxon>
        <taxon>Euteleostomi</taxon>
        <taxon>Amphibia</taxon>
        <taxon>Batrachia</taxon>
        <taxon>Anura</taxon>
        <taxon>Pipoidea</taxon>
        <taxon>Pipidae</taxon>
        <taxon>Pipinae</taxon>
        <taxon>Hymenochirus</taxon>
    </lineage>
</organism>
<gene>
    <name evidence="1" type="ORF">GDO86_006905</name>
</gene>
<dbReference type="Proteomes" id="UP000812440">
    <property type="component" value="Chromosome 3"/>
</dbReference>
<dbReference type="AlphaFoldDB" id="A0A8T2JCQ2"/>
<evidence type="ECO:0000313" key="2">
    <source>
        <dbReference type="Proteomes" id="UP000812440"/>
    </source>
</evidence>
<evidence type="ECO:0000313" key="1">
    <source>
        <dbReference type="EMBL" id="KAG8441347.1"/>
    </source>
</evidence>
<name>A0A8T2JCQ2_9PIPI</name>
<proteinExistence type="predicted"/>
<protein>
    <submittedName>
        <fullName evidence="1">Uncharacterized protein</fullName>
    </submittedName>
</protein>
<sequence length="90" mass="10081">MSLPACPVTLIAEDYVYGSLLPIYPLLCSLIARSVGAHKMADRAVTHGVSHPDKRGHLQRPLSRWMRALKIVRSILLSNRIIRGGFILEY</sequence>
<reference evidence="1" key="1">
    <citation type="thesis" date="2020" institute="ProQuest LLC" country="789 East Eisenhower Parkway, Ann Arbor, MI, USA">
        <title>Comparative Genomics and Chromosome Evolution.</title>
        <authorList>
            <person name="Mudd A.B."/>
        </authorList>
    </citation>
    <scope>NUCLEOTIDE SEQUENCE</scope>
    <source>
        <strain evidence="1">Female2</strain>
        <tissue evidence="1">Blood</tissue>
    </source>
</reference>